<proteinExistence type="predicted"/>
<name>A0AAJ4XM83_9BASI</name>
<evidence type="ECO:0000313" key="2">
    <source>
        <dbReference type="EMBL" id="SNX84949.1"/>
    </source>
</evidence>
<gene>
    <name evidence="2" type="ORF">MEPE_03658</name>
</gene>
<dbReference type="Proteomes" id="UP001294444">
    <property type="component" value="Unassembled WGS sequence"/>
</dbReference>
<sequence length="40" mass="4382">MLLLLLLPSLLLLLLLLLLRSLCFGQTSCTTHQNSTSVQA</sequence>
<keyword evidence="1" id="KW-0732">Signal</keyword>
<evidence type="ECO:0000256" key="1">
    <source>
        <dbReference type="SAM" id="SignalP"/>
    </source>
</evidence>
<protein>
    <submittedName>
        <fullName evidence="2">Uncharacterized protein</fullName>
    </submittedName>
</protein>
<reference evidence="2" key="1">
    <citation type="submission" date="2023-10" db="EMBL/GenBank/DDBJ databases">
        <authorList>
            <person name="Guldener U."/>
        </authorList>
    </citation>
    <scope>NUCLEOTIDE SEQUENCE</scope>
    <source>
        <strain evidence="2">Mp4</strain>
    </source>
</reference>
<comment type="caution">
    <text evidence="2">The sequence shown here is derived from an EMBL/GenBank/DDBJ whole genome shotgun (WGS) entry which is preliminary data.</text>
</comment>
<feature type="chain" id="PRO_5042520577" evidence="1">
    <location>
        <begin position="26"/>
        <end position="40"/>
    </location>
</feature>
<organism evidence="2 3">
    <name type="scientific">Melanopsichium pennsylvanicum</name>
    <dbReference type="NCBI Taxonomy" id="63383"/>
    <lineage>
        <taxon>Eukaryota</taxon>
        <taxon>Fungi</taxon>
        <taxon>Dikarya</taxon>
        <taxon>Basidiomycota</taxon>
        <taxon>Ustilaginomycotina</taxon>
        <taxon>Ustilaginomycetes</taxon>
        <taxon>Ustilaginales</taxon>
        <taxon>Ustilaginaceae</taxon>
        <taxon>Melanopsichium</taxon>
    </lineage>
</organism>
<keyword evidence="3" id="KW-1185">Reference proteome</keyword>
<feature type="signal peptide" evidence="1">
    <location>
        <begin position="1"/>
        <end position="25"/>
    </location>
</feature>
<accession>A0AAJ4XM83</accession>
<dbReference type="AlphaFoldDB" id="A0AAJ4XM83"/>
<evidence type="ECO:0000313" key="3">
    <source>
        <dbReference type="Proteomes" id="UP001294444"/>
    </source>
</evidence>
<dbReference type="EMBL" id="OAPG01000008">
    <property type="protein sequence ID" value="SNX84949.1"/>
    <property type="molecule type" value="Genomic_DNA"/>
</dbReference>